<dbReference type="Proteomes" id="UP001596455">
    <property type="component" value="Unassembled WGS sequence"/>
</dbReference>
<keyword evidence="2" id="KW-0378">Hydrolase</keyword>
<evidence type="ECO:0000313" key="2">
    <source>
        <dbReference type="EMBL" id="MFC7406967.1"/>
    </source>
</evidence>
<feature type="domain" description="AB hydrolase-1" evidence="1">
    <location>
        <begin position="32"/>
        <end position="243"/>
    </location>
</feature>
<dbReference type="SUPFAM" id="SSF53474">
    <property type="entry name" value="alpha/beta-Hydrolases"/>
    <property type="match status" value="1"/>
</dbReference>
<dbReference type="Gene3D" id="3.40.50.1820">
    <property type="entry name" value="alpha/beta hydrolase"/>
    <property type="match status" value="1"/>
</dbReference>
<protein>
    <submittedName>
        <fullName evidence="2">Alpha/beta fold hydrolase</fullName>
    </submittedName>
</protein>
<keyword evidence="3" id="KW-1185">Reference proteome</keyword>
<organism evidence="2 3">
    <name type="scientific">Georgenia alba</name>
    <dbReference type="NCBI Taxonomy" id="2233858"/>
    <lineage>
        <taxon>Bacteria</taxon>
        <taxon>Bacillati</taxon>
        <taxon>Actinomycetota</taxon>
        <taxon>Actinomycetes</taxon>
        <taxon>Micrococcales</taxon>
        <taxon>Bogoriellaceae</taxon>
        <taxon>Georgenia</taxon>
    </lineage>
</organism>
<comment type="caution">
    <text evidence="2">The sequence shown here is derived from an EMBL/GenBank/DDBJ whole genome shotgun (WGS) entry which is preliminary data.</text>
</comment>
<evidence type="ECO:0000259" key="1">
    <source>
        <dbReference type="Pfam" id="PF12697"/>
    </source>
</evidence>
<dbReference type="Pfam" id="PF12697">
    <property type="entry name" value="Abhydrolase_6"/>
    <property type="match status" value="1"/>
</dbReference>
<dbReference type="PANTHER" id="PTHR43194:SF5">
    <property type="entry name" value="PIMELOYL-[ACYL-CARRIER PROTEIN] METHYL ESTER ESTERASE"/>
    <property type="match status" value="1"/>
</dbReference>
<reference evidence="3" key="1">
    <citation type="journal article" date="2019" name="Int. J. Syst. Evol. Microbiol.">
        <title>The Global Catalogue of Microorganisms (GCM) 10K type strain sequencing project: providing services to taxonomists for standard genome sequencing and annotation.</title>
        <authorList>
            <consortium name="The Broad Institute Genomics Platform"/>
            <consortium name="The Broad Institute Genome Sequencing Center for Infectious Disease"/>
            <person name="Wu L."/>
            <person name="Ma J."/>
        </authorList>
    </citation>
    <scope>NUCLEOTIDE SEQUENCE [LARGE SCALE GENOMIC DNA]</scope>
    <source>
        <strain evidence="3">JCM 1490</strain>
    </source>
</reference>
<dbReference type="EMBL" id="JBHTCQ010000005">
    <property type="protein sequence ID" value="MFC7406967.1"/>
    <property type="molecule type" value="Genomic_DNA"/>
</dbReference>
<gene>
    <name evidence="2" type="ORF">ACFQQL_17745</name>
</gene>
<evidence type="ECO:0000313" key="3">
    <source>
        <dbReference type="Proteomes" id="UP001596455"/>
    </source>
</evidence>
<dbReference type="InterPro" id="IPR050228">
    <property type="entry name" value="Carboxylesterase_BioH"/>
</dbReference>
<dbReference type="InterPro" id="IPR000073">
    <property type="entry name" value="AB_hydrolase_1"/>
</dbReference>
<accession>A0ABW2QE07</accession>
<name>A0ABW2QE07_9MICO</name>
<dbReference type="GO" id="GO:0016787">
    <property type="term" value="F:hydrolase activity"/>
    <property type="evidence" value="ECO:0007669"/>
    <property type="project" value="UniProtKB-KW"/>
</dbReference>
<dbReference type="PANTHER" id="PTHR43194">
    <property type="entry name" value="HYDROLASE ALPHA/BETA FOLD FAMILY"/>
    <property type="match status" value="1"/>
</dbReference>
<dbReference type="InterPro" id="IPR029058">
    <property type="entry name" value="AB_hydrolase_fold"/>
</dbReference>
<dbReference type="RefSeq" id="WP_382396507.1">
    <property type="nucleotide sequence ID" value="NZ_JBHTCQ010000005.1"/>
</dbReference>
<proteinExistence type="predicted"/>
<sequence length="254" mass="27109">MSVRTGTSVTRPAGAFLRVRRFAGPREATATFVLVHGLGVSSRYFRPLARVLADHGDVLLVDLPGFAGLPRPRRPLGIAGFAAVVARGLLDAGVADCVVIGQSMGSQVATELLVTRPDLVRGAVLVGPTVDAAARGVWPQLVRFARTVPREPARMRAIAVRAYVACGPRWYLQVLPAMIRYPIEERLARVTAPVTLLRGEHDAVSPAAWLRHLAARTGDADARTVRGSAHSVVLERTAEVADAALDVLARGPSR</sequence>